<evidence type="ECO:0000256" key="2">
    <source>
        <dbReference type="ARBA" id="ARBA00022448"/>
    </source>
</evidence>
<protein>
    <submittedName>
        <fullName evidence="10">PTS system mannose-specific IID component</fullName>
    </submittedName>
</protein>
<evidence type="ECO:0000256" key="9">
    <source>
        <dbReference type="SAM" id="Phobius"/>
    </source>
</evidence>
<feature type="transmembrane region" description="Helical" evidence="9">
    <location>
        <begin position="97"/>
        <end position="119"/>
    </location>
</feature>
<dbReference type="EMBL" id="SODD01000025">
    <property type="protein sequence ID" value="TDW16322.1"/>
    <property type="molecule type" value="Genomic_DNA"/>
</dbReference>
<evidence type="ECO:0000256" key="5">
    <source>
        <dbReference type="ARBA" id="ARBA00022683"/>
    </source>
</evidence>
<keyword evidence="11" id="KW-1185">Reference proteome</keyword>
<dbReference type="PANTHER" id="PTHR32502:SF23">
    <property type="entry name" value="TRANSPORT PROTEIN, PTS SYSTEM"/>
    <property type="match status" value="1"/>
</dbReference>
<feature type="transmembrane region" description="Helical" evidence="9">
    <location>
        <begin position="482"/>
        <end position="503"/>
    </location>
</feature>
<comment type="subcellular location">
    <subcellularLocation>
        <location evidence="1">Cell membrane</location>
        <topology evidence="1">Multi-pass membrane protein</topology>
    </subcellularLocation>
</comment>
<dbReference type="InterPro" id="IPR050303">
    <property type="entry name" value="GatZ_KbaZ_carbometab"/>
</dbReference>
<feature type="transmembrane region" description="Helical" evidence="9">
    <location>
        <begin position="383"/>
        <end position="410"/>
    </location>
</feature>
<name>A0A4R7ZG87_9FIRM</name>
<dbReference type="PANTHER" id="PTHR32502">
    <property type="entry name" value="N-ACETYLGALACTOSAMINE PERMEASE II COMPONENT-RELATED"/>
    <property type="match status" value="1"/>
</dbReference>
<feature type="transmembrane region" description="Helical" evidence="9">
    <location>
        <begin position="28"/>
        <end position="45"/>
    </location>
</feature>
<feature type="transmembrane region" description="Helical" evidence="9">
    <location>
        <begin position="208"/>
        <end position="239"/>
    </location>
</feature>
<evidence type="ECO:0000256" key="1">
    <source>
        <dbReference type="ARBA" id="ARBA00004651"/>
    </source>
</evidence>
<dbReference type="AlphaFoldDB" id="A0A4R7ZG87"/>
<dbReference type="Pfam" id="PF03613">
    <property type="entry name" value="EIID-AGA"/>
    <property type="match status" value="1"/>
</dbReference>
<evidence type="ECO:0000256" key="6">
    <source>
        <dbReference type="ARBA" id="ARBA00022692"/>
    </source>
</evidence>
<keyword evidence="5" id="KW-0598">Phosphotransferase system</keyword>
<keyword evidence="7 9" id="KW-1133">Transmembrane helix</keyword>
<feature type="transmembrane region" description="Helical" evidence="9">
    <location>
        <begin position="510"/>
        <end position="528"/>
    </location>
</feature>
<feature type="transmembrane region" description="Helical" evidence="9">
    <location>
        <begin position="172"/>
        <end position="196"/>
    </location>
</feature>
<evidence type="ECO:0000256" key="7">
    <source>
        <dbReference type="ARBA" id="ARBA00022989"/>
    </source>
</evidence>
<gene>
    <name evidence="10" type="ORF">EDD63_12519</name>
</gene>
<dbReference type="GO" id="GO:0009401">
    <property type="term" value="P:phosphoenolpyruvate-dependent sugar phosphotransferase system"/>
    <property type="evidence" value="ECO:0007669"/>
    <property type="project" value="UniProtKB-KW"/>
</dbReference>
<evidence type="ECO:0000313" key="11">
    <source>
        <dbReference type="Proteomes" id="UP000294743"/>
    </source>
</evidence>
<keyword evidence="2" id="KW-0813">Transport</keyword>
<dbReference type="PROSITE" id="PS51106">
    <property type="entry name" value="PTS_EIIC_TYPE_4"/>
    <property type="match status" value="1"/>
</dbReference>
<dbReference type="OrthoDB" id="9795582at2"/>
<dbReference type="InterPro" id="IPR004704">
    <property type="entry name" value="PTS_IID_man"/>
</dbReference>
<evidence type="ECO:0000256" key="3">
    <source>
        <dbReference type="ARBA" id="ARBA00022475"/>
    </source>
</evidence>
<dbReference type="InterPro" id="IPR004700">
    <property type="entry name" value="PTS_IIC_man"/>
</dbReference>
<dbReference type="Pfam" id="PF03609">
    <property type="entry name" value="EII-Sor"/>
    <property type="match status" value="1"/>
</dbReference>
<keyword evidence="6 9" id="KW-0812">Transmembrane</keyword>
<dbReference type="GO" id="GO:0005886">
    <property type="term" value="C:plasma membrane"/>
    <property type="evidence" value="ECO:0007669"/>
    <property type="project" value="UniProtKB-SubCell"/>
</dbReference>
<sequence>MSLVSALLLSVFIAIVITENYGYGYWMISRPIFAGPVIGLILGDVQTGLIVGGSVELMYMGILPIGGSVPPNAQIAGMLSTVFAIQNGGNPEVGITLALPIGMLAQLLIMFAWNINIIIMHRADKYLANGEIRKVELAHLAGIPIFFIVFFIPSFLAVYFGSDFVNNIVASLPAIVTDGMKVASGILPAVGMAMLLKMMDMKKYWPFFLIGFVLATYVNLAVLPVSLLGFGIAAAMFIFEKKNEPKDEFDLDDDGDSSAPEELEHILTKKELRSTFFRSFFSMTSINYERYCSLGFAFAMIPALKKLYPNKEDLTEALTRHNEFFNCHPYTGNAVMGVSLALEEQRALGKPITGEAISSTKAALMGPLSGIGDSVFKATFMTVFAAIGAGLALDGSILGPIIFIVPNLILNVGSRWLFIKHGYALGTSIVARMKEGNLIDKFVQGATIVGMMVVGAMIVGFVKAPVAYVWTFGEKEIIVQELLDSILPCLIPLLITLGFYQLLMKNKKGMYICVIVSFILGIVGKMIGMF</sequence>
<evidence type="ECO:0000256" key="8">
    <source>
        <dbReference type="ARBA" id="ARBA00023136"/>
    </source>
</evidence>
<dbReference type="PROSITE" id="PS51108">
    <property type="entry name" value="PTS_EIID"/>
    <property type="match status" value="1"/>
</dbReference>
<keyword evidence="4" id="KW-0762">Sugar transport</keyword>
<dbReference type="Proteomes" id="UP000294743">
    <property type="component" value="Unassembled WGS sequence"/>
</dbReference>
<feature type="transmembrane region" description="Helical" evidence="9">
    <location>
        <begin position="140"/>
        <end position="160"/>
    </location>
</feature>
<comment type="caution">
    <text evidence="10">The sequence shown here is derived from an EMBL/GenBank/DDBJ whole genome shotgun (WGS) entry which is preliminary data.</text>
</comment>
<organism evidence="10 11">
    <name type="scientific">Breznakia blatticola</name>
    <dbReference type="NCBI Taxonomy" id="1754012"/>
    <lineage>
        <taxon>Bacteria</taxon>
        <taxon>Bacillati</taxon>
        <taxon>Bacillota</taxon>
        <taxon>Erysipelotrichia</taxon>
        <taxon>Erysipelotrichales</taxon>
        <taxon>Erysipelotrichaceae</taxon>
        <taxon>Breznakia</taxon>
    </lineage>
</organism>
<keyword evidence="8 9" id="KW-0472">Membrane</keyword>
<keyword evidence="3" id="KW-1003">Cell membrane</keyword>
<accession>A0A4R7ZG87</accession>
<proteinExistence type="predicted"/>
<evidence type="ECO:0000256" key="4">
    <source>
        <dbReference type="ARBA" id="ARBA00022597"/>
    </source>
</evidence>
<feature type="transmembrane region" description="Helical" evidence="9">
    <location>
        <begin position="442"/>
        <end position="462"/>
    </location>
</feature>
<evidence type="ECO:0000313" key="10">
    <source>
        <dbReference type="EMBL" id="TDW16322.1"/>
    </source>
</evidence>
<feature type="transmembrane region" description="Helical" evidence="9">
    <location>
        <begin position="57"/>
        <end position="85"/>
    </location>
</feature>
<dbReference type="RefSeq" id="WP_134170001.1">
    <property type="nucleotide sequence ID" value="NZ_SODD01000025.1"/>
</dbReference>
<reference evidence="10 11" key="1">
    <citation type="submission" date="2019-03" db="EMBL/GenBank/DDBJ databases">
        <title>Genomic Encyclopedia of Type Strains, Phase IV (KMG-IV): sequencing the most valuable type-strain genomes for metagenomic binning, comparative biology and taxonomic classification.</title>
        <authorList>
            <person name="Goeker M."/>
        </authorList>
    </citation>
    <scope>NUCLEOTIDE SEQUENCE [LARGE SCALE GENOMIC DNA]</scope>
    <source>
        <strain evidence="10 11">DSM 28867</strain>
    </source>
</reference>